<proteinExistence type="predicted"/>
<name>A0A0G0UD99_9BACT</name>
<sequence length="241" mass="27845">MARRQSTESAVKELRFNDDGTIAIGDANSPDFEDIAFENLGWDSPASRKDSNRDWFDISEVSEDHLNARPLGWGPLEEDEWDEQWDEAEQDGYVLENLEDGEDTYADSFETFATFDGEEIEDEWDEAYDPSEDYQASDSDGYLSSGPHFEENLDWGVPADDSYFSRIRQRQARIENMFEVHAQEAVEHLDLVEKFDVPEPKMQVWHDTQQGAERSYRGRQWARHSGSIGIQCRPEPELAVF</sequence>
<dbReference type="EMBL" id="LCAH01000007">
    <property type="protein sequence ID" value="KKR86924.1"/>
    <property type="molecule type" value="Genomic_DNA"/>
</dbReference>
<dbReference type="AlphaFoldDB" id="A0A0G0UD99"/>
<reference evidence="1 2" key="1">
    <citation type="journal article" date="2015" name="Nature">
        <title>rRNA introns, odd ribosomes, and small enigmatic genomes across a large radiation of phyla.</title>
        <authorList>
            <person name="Brown C.T."/>
            <person name="Hug L.A."/>
            <person name="Thomas B.C."/>
            <person name="Sharon I."/>
            <person name="Castelle C.J."/>
            <person name="Singh A."/>
            <person name="Wilkins M.J."/>
            <person name="Williams K.H."/>
            <person name="Banfield J.F."/>
        </authorList>
    </citation>
    <scope>NUCLEOTIDE SEQUENCE [LARGE SCALE GENOMIC DNA]</scope>
</reference>
<protein>
    <submittedName>
        <fullName evidence="1">Uncharacterized protein</fullName>
    </submittedName>
</protein>
<dbReference type="Proteomes" id="UP000034616">
    <property type="component" value="Unassembled WGS sequence"/>
</dbReference>
<comment type="caution">
    <text evidence="1">The sequence shown here is derived from an EMBL/GenBank/DDBJ whole genome shotgun (WGS) entry which is preliminary data.</text>
</comment>
<evidence type="ECO:0000313" key="2">
    <source>
        <dbReference type="Proteomes" id="UP000034616"/>
    </source>
</evidence>
<gene>
    <name evidence="1" type="ORF">UU35_C0007G0070</name>
</gene>
<organism evidence="1 2">
    <name type="scientific">Candidatus Uhrbacteria bacterium GW2011_GWC2_41_11</name>
    <dbReference type="NCBI Taxonomy" id="1618985"/>
    <lineage>
        <taxon>Bacteria</taxon>
        <taxon>Candidatus Uhriibacteriota</taxon>
    </lineage>
</organism>
<accession>A0A0G0UD99</accession>
<evidence type="ECO:0000313" key="1">
    <source>
        <dbReference type="EMBL" id="KKR86924.1"/>
    </source>
</evidence>